<reference evidence="1" key="2">
    <citation type="submission" date="2020-11" db="EMBL/GenBank/DDBJ databases">
        <authorList>
            <person name="McCartney M.A."/>
            <person name="Auch B."/>
            <person name="Kono T."/>
            <person name="Mallez S."/>
            <person name="Becker A."/>
            <person name="Gohl D.M."/>
            <person name="Silverstein K.A.T."/>
            <person name="Koren S."/>
            <person name="Bechman K.B."/>
            <person name="Herman A."/>
            <person name="Abrahante J.E."/>
            <person name="Garbe J."/>
        </authorList>
    </citation>
    <scope>NUCLEOTIDE SEQUENCE</scope>
    <source>
        <strain evidence="1">Duluth1</strain>
        <tissue evidence="1">Whole animal</tissue>
    </source>
</reference>
<protein>
    <submittedName>
        <fullName evidence="1">Uncharacterized protein</fullName>
    </submittedName>
</protein>
<keyword evidence="2" id="KW-1185">Reference proteome</keyword>
<comment type="caution">
    <text evidence="1">The sequence shown here is derived from an EMBL/GenBank/DDBJ whole genome shotgun (WGS) entry which is preliminary data.</text>
</comment>
<dbReference type="AlphaFoldDB" id="A0A9D4LS93"/>
<proteinExistence type="predicted"/>
<name>A0A9D4LS93_DREPO</name>
<dbReference type="EMBL" id="JAIWYP010000002">
    <property type="protein sequence ID" value="KAH3863975.1"/>
    <property type="molecule type" value="Genomic_DNA"/>
</dbReference>
<dbReference type="Proteomes" id="UP000828390">
    <property type="component" value="Unassembled WGS sequence"/>
</dbReference>
<reference evidence="1" key="1">
    <citation type="journal article" date="2019" name="bioRxiv">
        <title>The Genome of the Zebra Mussel, Dreissena polymorpha: A Resource for Invasive Species Research.</title>
        <authorList>
            <person name="McCartney M.A."/>
            <person name="Auch B."/>
            <person name="Kono T."/>
            <person name="Mallez S."/>
            <person name="Zhang Y."/>
            <person name="Obille A."/>
            <person name="Becker A."/>
            <person name="Abrahante J.E."/>
            <person name="Garbe J."/>
            <person name="Badalamenti J.P."/>
            <person name="Herman A."/>
            <person name="Mangelson H."/>
            <person name="Liachko I."/>
            <person name="Sullivan S."/>
            <person name="Sone E.D."/>
            <person name="Koren S."/>
            <person name="Silverstein K.A.T."/>
            <person name="Beckman K.B."/>
            <person name="Gohl D.M."/>
        </authorList>
    </citation>
    <scope>NUCLEOTIDE SEQUENCE</scope>
    <source>
        <strain evidence="1">Duluth1</strain>
        <tissue evidence="1">Whole animal</tissue>
    </source>
</reference>
<gene>
    <name evidence="1" type="ORF">DPMN_026983</name>
</gene>
<sequence>MTILDYGIGTITITIKRGLVLLEDEQREELHKPWVMTEIMDLCDKRRKLMPVV</sequence>
<evidence type="ECO:0000313" key="1">
    <source>
        <dbReference type="EMBL" id="KAH3863975.1"/>
    </source>
</evidence>
<accession>A0A9D4LS93</accession>
<organism evidence="1 2">
    <name type="scientific">Dreissena polymorpha</name>
    <name type="common">Zebra mussel</name>
    <name type="synonym">Mytilus polymorpha</name>
    <dbReference type="NCBI Taxonomy" id="45954"/>
    <lineage>
        <taxon>Eukaryota</taxon>
        <taxon>Metazoa</taxon>
        <taxon>Spiralia</taxon>
        <taxon>Lophotrochozoa</taxon>
        <taxon>Mollusca</taxon>
        <taxon>Bivalvia</taxon>
        <taxon>Autobranchia</taxon>
        <taxon>Heteroconchia</taxon>
        <taxon>Euheterodonta</taxon>
        <taxon>Imparidentia</taxon>
        <taxon>Neoheterodontei</taxon>
        <taxon>Myida</taxon>
        <taxon>Dreissenoidea</taxon>
        <taxon>Dreissenidae</taxon>
        <taxon>Dreissena</taxon>
    </lineage>
</organism>
<evidence type="ECO:0000313" key="2">
    <source>
        <dbReference type="Proteomes" id="UP000828390"/>
    </source>
</evidence>